<dbReference type="RefSeq" id="WP_212774545.1">
    <property type="nucleotide sequence ID" value="NZ_AP024601.1"/>
</dbReference>
<dbReference type="Proteomes" id="UP000677436">
    <property type="component" value="Chromosome"/>
</dbReference>
<feature type="transmembrane region" description="Helical" evidence="1">
    <location>
        <begin position="146"/>
        <end position="164"/>
    </location>
</feature>
<keyword evidence="1" id="KW-0812">Transmembrane</keyword>
<feature type="transmembrane region" description="Helical" evidence="1">
    <location>
        <begin position="122"/>
        <end position="139"/>
    </location>
</feature>
<reference evidence="2" key="1">
    <citation type="journal article" date="2013" name="Int. J. Syst. Evol. Microbiol.">
        <title>Polycladomyces abyssicola gen. nov., sp. nov., a thermophilic filamentous bacterium isolated from hemipelagic sediment.</title>
        <authorList>
            <person name="Tsubouchi T."/>
            <person name="Shimane Y."/>
            <person name="Mori K."/>
            <person name="Usui K."/>
            <person name="Hiraki T."/>
            <person name="Tame A."/>
            <person name="Uematsu K."/>
            <person name="Maruyama T."/>
            <person name="Hatada Y."/>
        </authorList>
    </citation>
    <scope>NUCLEOTIDE SEQUENCE</scope>
    <source>
        <strain evidence="2">JIR-001</strain>
    </source>
</reference>
<reference evidence="2" key="2">
    <citation type="journal article" date="2021" name="Microbiol. Resour. Announc.">
        <title>Complete Genome Sequence of Polycladomyces abyssicola JIR-001T, Isolated from Hemipelagic Sediment in Deep Seawater.</title>
        <authorList>
            <person name="Tsubouchi T."/>
            <person name="Kaneko Y."/>
        </authorList>
    </citation>
    <scope>NUCLEOTIDE SEQUENCE</scope>
    <source>
        <strain evidence="2">JIR-001</strain>
    </source>
</reference>
<accession>A0A8D5ZNE0</accession>
<feature type="transmembrane region" description="Helical" evidence="1">
    <location>
        <begin position="95"/>
        <end position="116"/>
    </location>
</feature>
<feature type="transmembrane region" description="Helical" evidence="1">
    <location>
        <begin position="21"/>
        <end position="40"/>
    </location>
</feature>
<keyword evidence="3" id="KW-1185">Reference proteome</keyword>
<proteinExistence type="predicted"/>
<evidence type="ECO:0000313" key="3">
    <source>
        <dbReference type="Proteomes" id="UP000677436"/>
    </source>
</evidence>
<dbReference type="AlphaFoldDB" id="A0A8D5ZNE0"/>
<dbReference type="KEGG" id="pabs:JIR001_10690"/>
<protein>
    <submittedName>
        <fullName evidence="2">Uncharacterized protein</fullName>
    </submittedName>
</protein>
<gene>
    <name evidence="2" type="ORF">JIR001_10690</name>
</gene>
<evidence type="ECO:0000256" key="1">
    <source>
        <dbReference type="SAM" id="Phobius"/>
    </source>
</evidence>
<keyword evidence="1" id="KW-1133">Transmembrane helix</keyword>
<name>A0A8D5ZNE0_9BACL</name>
<organism evidence="2 3">
    <name type="scientific">Polycladomyces abyssicola</name>
    <dbReference type="NCBI Taxonomy" id="1125966"/>
    <lineage>
        <taxon>Bacteria</taxon>
        <taxon>Bacillati</taxon>
        <taxon>Bacillota</taxon>
        <taxon>Bacilli</taxon>
        <taxon>Bacillales</taxon>
        <taxon>Thermoactinomycetaceae</taxon>
        <taxon>Polycladomyces</taxon>
    </lineage>
</organism>
<keyword evidence="1" id="KW-0472">Membrane</keyword>
<sequence>MEVKKETWLHEFTERVSPLRISLPEGLLLGVITGLGYFSAYLSEVGYKAYFHLPSMYADISVNTLILSVSIIVLICLLGILSLQVPWIHQYGRFVFPLLIPLSLWFVTSVKMGFFFDWEHPYKWWGLCLFNVAAIGVLFECLHRRRLLAGALVLVVLVVITARISGELVAENQQWYLVAKRPQPVVVVDTYKDALIVAPINLQKRTIQPRYQLIDAKGEPDQALSFQPMRVGPLRVENR</sequence>
<dbReference type="EMBL" id="AP024601">
    <property type="protein sequence ID" value="BCU81286.1"/>
    <property type="molecule type" value="Genomic_DNA"/>
</dbReference>
<feature type="transmembrane region" description="Helical" evidence="1">
    <location>
        <begin position="60"/>
        <end position="83"/>
    </location>
</feature>
<evidence type="ECO:0000313" key="2">
    <source>
        <dbReference type="EMBL" id="BCU81286.1"/>
    </source>
</evidence>